<evidence type="ECO:0000256" key="1">
    <source>
        <dbReference type="SAM" id="MobiDB-lite"/>
    </source>
</evidence>
<sequence>MTIPDPGNQEPKVLPGYFGPADAPPTYVQPQVPRMPAPQAPTQHDPRFQQPLNPAPQMPAPVQPYPAPPMQYGAGPYAAGPYNGGPYNVGAFGASDPESLPLHGATLIQSVGRFFRKYATFTGRASRAEFWFVQLFMVLAFFILAVLGSVIGSDTAAVLIIIGWFGTLVPWLALAVRRLHDANLSGGLVALWLVPYVGFAVVLILALMAAKPEGARYDKRSMVPSPHAQQPYGH</sequence>
<evidence type="ECO:0000256" key="2">
    <source>
        <dbReference type="SAM" id="Phobius"/>
    </source>
</evidence>
<proteinExistence type="predicted"/>
<protein>
    <submittedName>
        <fullName evidence="3">Uncharacterized membrane protein YhaH (DUF805 family)</fullName>
    </submittedName>
</protein>
<evidence type="ECO:0000313" key="4">
    <source>
        <dbReference type="Proteomes" id="UP000711614"/>
    </source>
</evidence>
<dbReference type="Pfam" id="PF05656">
    <property type="entry name" value="DUF805"/>
    <property type="match status" value="1"/>
</dbReference>
<dbReference type="EMBL" id="JAGIOI010000001">
    <property type="protein sequence ID" value="MBP2414536.1"/>
    <property type="molecule type" value="Genomic_DNA"/>
</dbReference>
<keyword evidence="2" id="KW-1133">Transmembrane helix</keyword>
<dbReference type="PANTHER" id="PTHR34980:SF2">
    <property type="entry name" value="INNER MEMBRANE PROTEIN YHAH-RELATED"/>
    <property type="match status" value="1"/>
</dbReference>
<feature type="transmembrane region" description="Helical" evidence="2">
    <location>
        <begin position="130"/>
        <end position="151"/>
    </location>
</feature>
<feature type="transmembrane region" description="Helical" evidence="2">
    <location>
        <begin position="157"/>
        <end position="176"/>
    </location>
</feature>
<gene>
    <name evidence="3" type="ORF">JOF48_003335</name>
</gene>
<reference evidence="3 4" key="1">
    <citation type="submission" date="2021-03" db="EMBL/GenBank/DDBJ databases">
        <title>Sequencing the genomes of 1000 actinobacteria strains.</title>
        <authorList>
            <person name="Klenk H.-P."/>
        </authorList>
    </citation>
    <scope>NUCLEOTIDE SEQUENCE [LARGE SCALE GENOMIC DNA]</scope>
    <source>
        <strain evidence="3 4">DSM 16005</strain>
    </source>
</reference>
<feature type="region of interest" description="Disordered" evidence="1">
    <location>
        <begin position="1"/>
        <end position="50"/>
    </location>
</feature>
<dbReference type="Proteomes" id="UP000711614">
    <property type="component" value="Unassembled WGS sequence"/>
</dbReference>
<keyword evidence="2" id="KW-0812">Transmembrane</keyword>
<organism evidence="3 4">
    <name type="scientific">Arthrobacter stackebrandtii</name>
    <dbReference type="NCBI Taxonomy" id="272161"/>
    <lineage>
        <taxon>Bacteria</taxon>
        <taxon>Bacillati</taxon>
        <taxon>Actinomycetota</taxon>
        <taxon>Actinomycetes</taxon>
        <taxon>Micrococcales</taxon>
        <taxon>Micrococcaceae</taxon>
        <taxon>Arthrobacter</taxon>
    </lineage>
</organism>
<comment type="caution">
    <text evidence="3">The sequence shown here is derived from an EMBL/GenBank/DDBJ whole genome shotgun (WGS) entry which is preliminary data.</text>
</comment>
<dbReference type="InterPro" id="IPR008523">
    <property type="entry name" value="DUF805"/>
</dbReference>
<dbReference type="RefSeq" id="WP_245346587.1">
    <property type="nucleotide sequence ID" value="NZ_JAGIOI010000001.1"/>
</dbReference>
<accession>A0ABS4Z0F4</accession>
<dbReference type="PANTHER" id="PTHR34980">
    <property type="entry name" value="INNER MEMBRANE PROTEIN-RELATED-RELATED"/>
    <property type="match status" value="1"/>
</dbReference>
<keyword evidence="4" id="KW-1185">Reference proteome</keyword>
<evidence type="ECO:0000313" key="3">
    <source>
        <dbReference type="EMBL" id="MBP2414536.1"/>
    </source>
</evidence>
<name>A0ABS4Z0F4_9MICC</name>
<keyword evidence="2" id="KW-0472">Membrane</keyword>
<feature type="transmembrane region" description="Helical" evidence="2">
    <location>
        <begin position="188"/>
        <end position="210"/>
    </location>
</feature>